<organism evidence="1 2">
    <name type="scientific">Meridianimarinicoccus marinus</name>
    <dbReference type="NCBI Taxonomy" id="3231483"/>
    <lineage>
        <taxon>Bacteria</taxon>
        <taxon>Pseudomonadati</taxon>
        <taxon>Pseudomonadota</taxon>
        <taxon>Alphaproteobacteria</taxon>
        <taxon>Rhodobacterales</taxon>
        <taxon>Paracoccaceae</taxon>
        <taxon>Meridianimarinicoccus</taxon>
    </lineage>
</organism>
<gene>
    <name evidence="1" type="ORF">AB0T83_15545</name>
</gene>
<dbReference type="EMBL" id="JBFBVU010000023">
    <property type="protein sequence ID" value="MEV8468188.1"/>
    <property type="molecule type" value="Genomic_DNA"/>
</dbReference>
<accession>A0ABV3L9K2</accession>
<name>A0ABV3L9K2_9RHOB</name>
<protein>
    <recommendedName>
        <fullName evidence="3">GNAT family N-acetyltransferase</fullName>
    </recommendedName>
</protein>
<comment type="caution">
    <text evidence="1">The sequence shown here is derived from an EMBL/GenBank/DDBJ whole genome shotgun (WGS) entry which is preliminary data.</text>
</comment>
<proteinExistence type="predicted"/>
<evidence type="ECO:0000313" key="2">
    <source>
        <dbReference type="Proteomes" id="UP001553161"/>
    </source>
</evidence>
<keyword evidence="2" id="KW-1185">Reference proteome</keyword>
<evidence type="ECO:0000313" key="1">
    <source>
        <dbReference type="EMBL" id="MEV8468188.1"/>
    </source>
</evidence>
<dbReference type="Proteomes" id="UP001553161">
    <property type="component" value="Unassembled WGS sequence"/>
</dbReference>
<sequence>INKSNQFNLTTRRYTEAEVAAMQDDPACHTLQVRLTDKFGDNGMISVVILRKDAEPGAWVFDTWLMSCRVLKRRVEEATLATVVEAARAAGIGKLYGDYLPSPKNGMVEDHYGKLGFEKLGPIGEGGTRWVLELAGYDAPDLPMTLAVQTPVSA</sequence>
<feature type="non-terminal residue" evidence="1">
    <location>
        <position position="1"/>
    </location>
</feature>
<evidence type="ECO:0008006" key="3">
    <source>
        <dbReference type="Google" id="ProtNLM"/>
    </source>
</evidence>
<reference evidence="1 2" key="1">
    <citation type="submission" date="2024-07" db="EMBL/GenBank/DDBJ databases">
        <authorList>
            <person name="Kang M."/>
        </authorList>
    </citation>
    <scope>NUCLEOTIDE SEQUENCE [LARGE SCALE GENOMIC DNA]</scope>
    <source>
        <strain evidence="1 2">DFM31</strain>
    </source>
</reference>